<dbReference type="SUPFAM" id="SSF48371">
    <property type="entry name" value="ARM repeat"/>
    <property type="match status" value="1"/>
</dbReference>
<dbReference type="InterPro" id="IPR016024">
    <property type="entry name" value="ARM-type_fold"/>
</dbReference>
<dbReference type="OrthoDB" id="9808161at2"/>
<dbReference type="InterPro" id="IPR009056">
    <property type="entry name" value="Cyt_c-like_dom"/>
</dbReference>
<dbReference type="GO" id="GO:0009055">
    <property type="term" value="F:electron transfer activity"/>
    <property type="evidence" value="ECO:0007669"/>
    <property type="project" value="InterPro"/>
</dbReference>
<dbReference type="NCBIfam" id="TIGR02604">
    <property type="entry name" value="Piru_Ver_Nterm"/>
    <property type="match status" value="1"/>
</dbReference>
<dbReference type="Gene3D" id="1.25.10.10">
    <property type="entry name" value="Leucine-rich Repeat Variant"/>
    <property type="match status" value="1"/>
</dbReference>
<dbReference type="InterPro" id="IPR011989">
    <property type="entry name" value="ARM-like"/>
</dbReference>
<dbReference type="SUPFAM" id="SSF63829">
    <property type="entry name" value="Calcium-dependent phosphotriesterase"/>
    <property type="match status" value="1"/>
</dbReference>
<evidence type="ECO:0000259" key="5">
    <source>
        <dbReference type="PROSITE" id="PS51007"/>
    </source>
</evidence>
<keyword evidence="7" id="KW-1185">Reference proteome</keyword>
<dbReference type="EMBL" id="SJSL01000004">
    <property type="protein sequence ID" value="TCD00165.1"/>
    <property type="molecule type" value="Genomic_DNA"/>
</dbReference>
<dbReference type="PROSITE" id="PS51007">
    <property type="entry name" value="CYTC"/>
    <property type="match status" value="1"/>
</dbReference>
<name>A0A4R0NM86_9SPHI</name>
<dbReference type="PANTHER" id="PTHR33546:SF1">
    <property type="entry name" value="LARGE, MULTIFUNCTIONAL SECRETED PROTEIN"/>
    <property type="match status" value="1"/>
</dbReference>
<dbReference type="Gene3D" id="2.120.10.30">
    <property type="entry name" value="TolB, C-terminal domain"/>
    <property type="match status" value="1"/>
</dbReference>
<dbReference type="Pfam" id="PF00034">
    <property type="entry name" value="Cytochrom_C"/>
    <property type="match status" value="1"/>
</dbReference>
<dbReference type="PANTHER" id="PTHR33546">
    <property type="entry name" value="LARGE, MULTIFUNCTIONAL SECRETED PROTEIN-RELATED"/>
    <property type="match status" value="1"/>
</dbReference>
<organism evidence="6 7">
    <name type="scientific">Pedobacter psychroterrae</name>
    <dbReference type="NCBI Taxonomy" id="2530453"/>
    <lineage>
        <taxon>Bacteria</taxon>
        <taxon>Pseudomonadati</taxon>
        <taxon>Bacteroidota</taxon>
        <taxon>Sphingobacteriia</taxon>
        <taxon>Sphingobacteriales</taxon>
        <taxon>Sphingobacteriaceae</taxon>
        <taxon>Pedobacter</taxon>
    </lineage>
</organism>
<dbReference type="GO" id="GO:0046872">
    <property type="term" value="F:metal ion binding"/>
    <property type="evidence" value="ECO:0007669"/>
    <property type="project" value="UniProtKB-KW"/>
</dbReference>
<protein>
    <submittedName>
        <fullName evidence="6">C-type cytochrome</fullName>
    </submittedName>
</protein>
<gene>
    <name evidence="6" type="ORF">EZ437_15735</name>
</gene>
<dbReference type="RefSeq" id="WP_131597020.1">
    <property type="nucleotide sequence ID" value="NZ_SJSL01000004.1"/>
</dbReference>
<reference evidence="6 7" key="1">
    <citation type="submission" date="2019-02" db="EMBL/GenBank/DDBJ databases">
        <title>Pedobacter sp. RP-1-14 sp. nov., isolated from Arctic soil.</title>
        <authorList>
            <person name="Dahal R.H."/>
        </authorList>
    </citation>
    <scope>NUCLEOTIDE SEQUENCE [LARGE SCALE GENOMIC DNA]</scope>
    <source>
        <strain evidence="6 7">RP-1-14</strain>
    </source>
</reference>
<accession>A0A4R0NM86</accession>
<evidence type="ECO:0000313" key="6">
    <source>
        <dbReference type="EMBL" id="TCD00165.1"/>
    </source>
</evidence>
<comment type="caution">
    <text evidence="6">The sequence shown here is derived from an EMBL/GenBank/DDBJ whole genome shotgun (WGS) entry which is preliminary data.</text>
</comment>
<feature type="domain" description="Cytochrome c" evidence="5">
    <location>
        <begin position="1133"/>
        <end position="1266"/>
    </location>
</feature>
<dbReference type="InterPro" id="IPR055557">
    <property type="entry name" value="DUF7133"/>
</dbReference>
<keyword evidence="1 4" id="KW-0349">Heme</keyword>
<dbReference type="InterPro" id="IPR013428">
    <property type="entry name" value="Membrane-bound_put_N"/>
</dbReference>
<proteinExistence type="predicted"/>
<evidence type="ECO:0000256" key="2">
    <source>
        <dbReference type="ARBA" id="ARBA00022723"/>
    </source>
</evidence>
<dbReference type="InterPro" id="IPR029475">
    <property type="entry name" value="DUF6807"/>
</dbReference>
<dbReference type="AlphaFoldDB" id="A0A4R0NM86"/>
<dbReference type="InterPro" id="IPR011042">
    <property type="entry name" value="6-blade_b-propeller_TolB-like"/>
</dbReference>
<sequence>MLKSVLLLITFVLTLWFGPKYFTNKAEVELLAQQDEKTGTISIVRTDTKQTVLVQNAGENFRPYIHPIAAPDGKGVLTEFSPEHHKHQTGLYWGLTNVNGRNYFQNPGNGYWKRVAVRTIEKAGTTVTWQTVYDLLDEKGGTVMTETQNWSMECLNGKFVLSLEWKGEAKTDVTVGKYPYGGLFLRMPWKPGIDAEVINASRQRNEKAEGQPSTWVDIAMQVAGRSDKAHMAIFDHPGNKGYPQKWRVDQQMGVGPVRSVDADWTIKKGETETLRYQLLAYTGNFNDLELNNAWGKFAGKDPAWATVDLWALAKQEGRDAKFLNPEEAVNAMTLKDGFMANVYAAEPMITQPMAFCWDDKGRLWVAENRDYEARSSGFSNDGNSRILILEDTDHDGKADTKKVFADGIPFPAAMAVGFDGVFIGAPPNLLFIPDKNHDDKADMADIEVRLTGWGIRDRHETMNSFHWGPDGWLYGLQGFATPSRIKKPVGKGKLYSHKEPFPDDEILRGEGVDINGGVWRYHPLKDKFEVVSHGFSNPWGIDYDAKGQLFITACVIPHLWYVIPGGIYHRQGGQHFNPYTYSDIKTIADHSHRSAHGGASIYQSDAFPQDQQGRIFMANIHEHAILTDILTPKGSGFSGSHGDDLMSANNAQWVGFSTSVGPDGSLYVLDWHDADICGGSVLHKETGRVFRISPKTSLAENFKNRYADLNKLADKELVALQTSKSDWHSRRARVILQNRAYTGKLKKDTHKALTAIYTSNPEVNYRLRAMWALHVTKGLSQTELVSALDDKEPYIRGWAVQLLWEDGAPAEPVIAKFAKMASQEKSPVVRLYLASAMQRLGLDQRWAIASGLLQHAADEKDHNLPKMLWFGIEPLVAKYPAKALDLAAQSKLSLIRKYIARRTVDADQTNTLVTWLGKQNSADTAMIAGMRDALEGRTDLKTPADWKTTYAKLQGSGERNKQLSLEIAQFFGDTEAANQYFATLRHKSAAVENRRKALVALASQQRPDLLKELALLLDDAALRNDAIRAIANFDDERLAKLLLSKYSSFNEKDKEATIQTLASRSRSGWLLALAIKDKSIEKRDIPPSVARQLRRVAGSGFVEIWGPIDQLPSNELAYKKYNTLLTPKALDNAHMLKGQALFKRTCGSCHKLYGEGGLIGPDLTGSNRSKIDYLLFNVLDPSAEIQDDYKLVVITTRDGRTYSGNVIAENERQITMRIVGQETTLINKSNIQTREVMPVSMMPNGLFETLTDKEVIDLVGYLSRSK</sequence>
<evidence type="ECO:0000256" key="1">
    <source>
        <dbReference type="ARBA" id="ARBA00022617"/>
    </source>
</evidence>
<dbReference type="Pfam" id="PF14100">
    <property type="entry name" value="DUF6807"/>
    <property type="match status" value="1"/>
</dbReference>
<dbReference type="NCBIfam" id="TIGR02603">
    <property type="entry name" value="CxxCH_TIGR02603"/>
    <property type="match status" value="1"/>
</dbReference>
<evidence type="ECO:0000313" key="7">
    <source>
        <dbReference type="Proteomes" id="UP000293347"/>
    </source>
</evidence>
<keyword evidence="2 4" id="KW-0479">Metal-binding</keyword>
<dbReference type="Pfam" id="PF23500">
    <property type="entry name" value="DUF7133"/>
    <property type="match status" value="1"/>
</dbReference>
<evidence type="ECO:0000256" key="4">
    <source>
        <dbReference type="PROSITE-ProRule" id="PRU00433"/>
    </source>
</evidence>
<dbReference type="InterPro" id="IPR036909">
    <property type="entry name" value="Cyt_c-like_dom_sf"/>
</dbReference>
<dbReference type="Gene3D" id="1.10.760.10">
    <property type="entry name" value="Cytochrome c-like domain"/>
    <property type="match status" value="1"/>
</dbReference>
<evidence type="ECO:0000256" key="3">
    <source>
        <dbReference type="ARBA" id="ARBA00023004"/>
    </source>
</evidence>
<keyword evidence="3 4" id="KW-0408">Iron</keyword>
<dbReference type="Proteomes" id="UP000293347">
    <property type="component" value="Unassembled WGS sequence"/>
</dbReference>
<dbReference type="SUPFAM" id="SSF46626">
    <property type="entry name" value="Cytochrome c"/>
    <property type="match status" value="1"/>
</dbReference>
<dbReference type="InterPro" id="IPR013427">
    <property type="entry name" value="Haem-bd_dom_put"/>
</dbReference>
<dbReference type="GO" id="GO:0020037">
    <property type="term" value="F:heme binding"/>
    <property type="evidence" value="ECO:0007669"/>
    <property type="project" value="InterPro"/>
</dbReference>